<evidence type="ECO:0000256" key="5">
    <source>
        <dbReference type="ARBA" id="ARBA00022692"/>
    </source>
</evidence>
<feature type="transmembrane region" description="Helical" evidence="8">
    <location>
        <begin position="239"/>
        <end position="260"/>
    </location>
</feature>
<feature type="transmembrane region" description="Helical" evidence="8">
    <location>
        <begin position="66"/>
        <end position="91"/>
    </location>
</feature>
<evidence type="ECO:0000256" key="4">
    <source>
        <dbReference type="ARBA" id="ARBA00022475"/>
    </source>
</evidence>
<feature type="transmembrane region" description="Helical" evidence="8">
    <location>
        <begin position="344"/>
        <end position="363"/>
    </location>
</feature>
<comment type="caution">
    <text evidence="9">The sequence shown here is derived from an EMBL/GenBank/DDBJ whole genome shotgun (WGS) entry which is preliminary data.</text>
</comment>
<reference evidence="9" key="2">
    <citation type="submission" date="2021-04" db="EMBL/GenBank/DDBJ databases">
        <authorList>
            <person name="Gilroy R."/>
        </authorList>
    </citation>
    <scope>NUCLEOTIDE SEQUENCE</scope>
    <source>
        <strain evidence="9">ChiBcec16_6824</strain>
    </source>
</reference>
<dbReference type="InterPro" id="IPR003804">
    <property type="entry name" value="Lactate_perm"/>
</dbReference>
<feature type="transmembrane region" description="Helical" evidence="8">
    <location>
        <begin position="177"/>
        <end position="203"/>
    </location>
</feature>
<keyword evidence="5 8" id="KW-0812">Transmembrane</keyword>
<dbReference type="Pfam" id="PF02652">
    <property type="entry name" value="Lactate_perm"/>
    <property type="match status" value="1"/>
</dbReference>
<organism evidence="9 10">
    <name type="scientific">Candidatus Flavonifractor merdigallinarum</name>
    <dbReference type="NCBI Taxonomy" id="2838589"/>
    <lineage>
        <taxon>Bacteria</taxon>
        <taxon>Bacillati</taxon>
        <taxon>Bacillota</taxon>
        <taxon>Clostridia</taxon>
        <taxon>Eubacteriales</taxon>
        <taxon>Oscillospiraceae</taxon>
        <taxon>Flavonifractor</taxon>
    </lineage>
</organism>
<feature type="transmembrane region" description="Helical" evidence="8">
    <location>
        <begin position="7"/>
        <end position="26"/>
    </location>
</feature>
<comment type="subcellular location">
    <subcellularLocation>
        <location evidence="1 8">Cell membrane</location>
        <topology evidence="1 8">Multi-pass membrane protein</topology>
    </subcellularLocation>
</comment>
<evidence type="ECO:0000313" key="10">
    <source>
        <dbReference type="Proteomes" id="UP000823868"/>
    </source>
</evidence>
<keyword evidence="4 8" id="KW-1003">Cell membrane</keyword>
<dbReference type="GO" id="GO:0015129">
    <property type="term" value="F:lactate transmembrane transporter activity"/>
    <property type="evidence" value="ECO:0007669"/>
    <property type="project" value="UniProtKB-UniRule"/>
</dbReference>
<reference evidence="9" key="1">
    <citation type="journal article" date="2021" name="PeerJ">
        <title>Extensive microbial diversity within the chicken gut microbiome revealed by metagenomics and culture.</title>
        <authorList>
            <person name="Gilroy R."/>
            <person name="Ravi A."/>
            <person name="Getino M."/>
            <person name="Pursley I."/>
            <person name="Horton D.L."/>
            <person name="Alikhan N.F."/>
            <person name="Baker D."/>
            <person name="Gharbi K."/>
            <person name="Hall N."/>
            <person name="Watson M."/>
            <person name="Adriaenssens E.M."/>
            <person name="Foster-Nyarko E."/>
            <person name="Jarju S."/>
            <person name="Secka A."/>
            <person name="Antonio M."/>
            <person name="Oren A."/>
            <person name="Chaudhuri R.R."/>
            <person name="La Ragione R."/>
            <person name="Hildebrand F."/>
            <person name="Pallen M.J."/>
        </authorList>
    </citation>
    <scope>NUCLEOTIDE SEQUENCE</scope>
    <source>
        <strain evidence="9">ChiBcec16_6824</strain>
    </source>
</reference>
<dbReference type="EMBL" id="DXDX01000207">
    <property type="protein sequence ID" value="HIY22508.1"/>
    <property type="molecule type" value="Genomic_DNA"/>
</dbReference>
<dbReference type="GO" id="GO:0005886">
    <property type="term" value="C:plasma membrane"/>
    <property type="evidence" value="ECO:0007669"/>
    <property type="project" value="UniProtKB-SubCell"/>
</dbReference>
<dbReference type="PANTHER" id="PTHR30003:SF2">
    <property type="entry name" value="L-LACTATE PERMEASE"/>
    <property type="match status" value="1"/>
</dbReference>
<gene>
    <name evidence="9" type="ORF">H9841_11490</name>
</gene>
<sequence length="527" mass="54542">MSGLLQWLCAVAPIVLLFLAIGVFRLPTQRAALLGAAAAAVVTLTAQGGSLWLLGWEVAKGAWNSISILLAIWPAVFLYEMMVRASAFPAIRALVTGSTEDQLMSILMFSWLFSSFLQGISGFGVPVAVCAPILISLGVKPLWSVMITLAGHAWANTFGTLGLAWNVLAQQSGGETGLGTLVFTSALLWGCNLAGGVTICWLYGRGKALRHMAPMLLLISAVQGGGQLVTALFNPTVAAFLPTTAALLAAAACLRAGLYTKKWKLGSPMMEQTADQPQTAGQPIPAARAVLPFLLLAAVSVVVFLVPPVNALLGQVSISLATPETITAFGYHNPAQTNYGQLKFLTHAGAVLLITVALSWGGYRKSGNLDRDSFGPVLRATVKKMMPVSLGIVFLLICAQVLKGSGAMEVVARGVTQVFGPFYGLAAPFVGILGAFVTSSNTSSNILLGSFQASAAELLGITPGIILTAQTVGGAIGTVLGPSTILLGTTTAGCGGQEGTVLKKLLPFALCLVTLTGCIIFVATLLA</sequence>
<evidence type="ECO:0000256" key="1">
    <source>
        <dbReference type="ARBA" id="ARBA00004651"/>
    </source>
</evidence>
<feature type="transmembrane region" description="Helical" evidence="8">
    <location>
        <begin position="111"/>
        <end position="135"/>
    </location>
</feature>
<evidence type="ECO:0000256" key="8">
    <source>
        <dbReference type="RuleBase" id="RU365092"/>
    </source>
</evidence>
<keyword evidence="3 8" id="KW-0813">Transport</keyword>
<feature type="transmembrane region" description="Helical" evidence="8">
    <location>
        <begin position="142"/>
        <end position="165"/>
    </location>
</feature>
<feature type="transmembrane region" description="Helical" evidence="8">
    <location>
        <begin position="215"/>
        <end position="233"/>
    </location>
</feature>
<evidence type="ECO:0000256" key="6">
    <source>
        <dbReference type="ARBA" id="ARBA00022989"/>
    </source>
</evidence>
<keyword evidence="7 8" id="KW-0472">Membrane</keyword>
<comment type="function">
    <text evidence="8">Uptake of L-lactate across the membrane. Can also transport D-lactate and glycolate.</text>
</comment>
<dbReference type="AlphaFoldDB" id="A0A9D1YAI4"/>
<evidence type="ECO:0000256" key="3">
    <source>
        <dbReference type="ARBA" id="ARBA00022448"/>
    </source>
</evidence>
<evidence type="ECO:0000256" key="7">
    <source>
        <dbReference type="ARBA" id="ARBA00023136"/>
    </source>
</evidence>
<feature type="transmembrane region" description="Helical" evidence="8">
    <location>
        <begin position="286"/>
        <end position="306"/>
    </location>
</feature>
<comment type="similarity">
    <text evidence="2 8">Belongs to the lactate permease family.</text>
</comment>
<feature type="transmembrane region" description="Helical" evidence="8">
    <location>
        <begin position="384"/>
        <end position="402"/>
    </location>
</feature>
<evidence type="ECO:0000313" key="9">
    <source>
        <dbReference type="EMBL" id="HIY22508.1"/>
    </source>
</evidence>
<name>A0A9D1YAI4_9FIRM</name>
<feature type="transmembrane region" description="Helical" evidence="8">
    <location>
        <begin position="505"/>
        <end position="526"/>
    </location>
</feature>
<dbReference type="PANTHER" id="PTHR30003">
    <property type="entry name" value="L-LACTATE PERMEASE"/>
    <property type="match status" value="1"/>
</dbReference>
<dbReference type="Proteomes" id="UP000823868">
    <property type="component" value="Unassembled WGS sequence"/>
</dbReference>
<feature type="transmembrane region" description="Helical" evidence="8">
    <location>
        <begin position="422"/>
        <end position="439"/>
    </location>
</feature>
<proteinExistence type="inferred from homology"/>
<keyword evidence="6 8" id="KW-1133">Transmembrane helix</keyword>
<feature type="transmembrane region" description="Helical" evidence="8">
    <location>
        <begin position="32"/>
        <end position="54"/>
    </location>
</feature>
<protein>
    <recommendedName>
        <fullName evidence="8">L-lactate permease</fullName>
    </recommendedName>
</protein>
<dbReference type="GO" id="GO:0015295">
    <property type="term" value="F:solute:proton symporter activity"/>
    <property type="evidence" value="ECO:0007669"/>
    <property type="project" value="TreeGrafter"/>
</dbReference>
<evidence type="ECO:0000256" key="2">
    <source>
        <dbReference type="ARBA" id="ARBA00010100"/>
    </source>
</evidence>
<accession>A0A9D1YAI4</accession>